<dbReference type="InterPro" id="IPR053738">
    <property type="entry name" value="Lambda_capsid_assembly"/>
</dbReference>
<protein>
    <submittedName>
        <fullName evidence="1">Uncharacterized protein</fullName>
    </submittedName>
</protein>
<organism evidence="1">
    <name type="scientific">marine sediment metagenome</name>
    <dbReference type="NCBI Taxonomy" id="412755"/>
    <lineage>
        <taxon>unclassified sequences</taxon>
        <taxon>metagenomes</taxon>
        <taxon>ecological metagenomes</taxon>
    </lineage>
</organism>
<sequence length="257" mass="27907">MGVDTGKLHLDTALTNVSVRYRNSEFMADLVFPEVPVDKQSNKYPVYGRDIMRPVDDLRRPGAVSNEIDWDLSHSPYYCDGHALNMSIPDEWRGNADQGLNLDVDTTEELTEKIDLNREVNLVAALVAGATTVDLTAIKWDNDSNDPLAKIDEQKEAIAKKIGKMPNVLALSQPVFRGIKHNAKVTGLLTGAVNLSSANVTAGQLAEHLELDEVIVAKGVKVTSAVPDPSVSAALNSLPSRWKRTTQPALGDSRSPA</sequence>
<dbReference type="AlphaFoldDB" id="A0A0F9H343"/>
<accession>A0A0F9H343</accession>
<name>A0A0F9H343_9ZZZZ</name>
<reference evidence="1" key="1">
    <citation type="journal article" date="2015" name="Nature">
        <title>Complex archaea that bridge the gap between prokaryotes and eukaryotes.</title>
        <authorList>
            <person name="Spang A."/>
            <person name="Saw J.H."/>
            <person name="Jorgensen S.L."/>
            <person name="Zaremba-Niedzwiedzka K."/>
            <person name="Martijn J."/>
            <person name="Lind A.E."/>
            <person name="van Eijk R."/>
            <person name="Schleper C."/>
            <person name="Guy L."/>
            <person name="Ettema T.J."/>
        </authorList>
    </citation>
    <scope>NUCLEOTIDE SEQUENCE</scope>
</reference>
<comment type="caution">
    <text evidence="1">The sequence shown here is derived from an EMBL/GenBank/DDBJ whole genome shotgun (WGS) entry which is preliminary data.</text>
</comment>
<evidence type="ECO:0000313" key="1">
    <source>
        <dbReference type="EMBL" id="KKM05479.1"/>
    </source>
</evidence>
<proteinExistence type="predicted"/>
<dbReference type="Gene3D" id="3.90.1690.10">
    <property type="entry name" value="phage-related protein like domain"/>
    <property type="match status" value="1"/>
</dbReference>
<gene>
    <name evidence="1" type="ORF">LCGC14_1753720</name>
</gene>
<dbReference type="EMBL" id="LAZR01016211">
    <property type="protein sequence ID" value="KKM05479.1"/>
    <property type="molecule type" value="Genomic_DNA"/>
</dbReference>